<keyword evidence="3" id="KW-0808">Transferase</keyword>
<dbReference type="InterPro" id="IPR011009">
    <property type="entry name" value="Kinase-like_dom_sf"/>
</dbReference>
<keyword evidence="4" id="KW-0547">Nucleotide-binding</keyword>
<comment type="caution">
    <text evidence="10">The sequence shown here is derived from an EMBL/GenBank/DDBJ whole genome shotgun (WGS) entry which is preliminary data.</text>
</comment>
<evidence type="ECO:0000256" key="5">
    <source>
        <dbReference type="ARBA" id="ARBA00022777"/>
    </source>
</evidence>
<dbReference type="Gene3D" id="1.10.510.10">
    <property type="entry name" value="Transferase(Phosphotransferase) domain 1"/>
    <property type="match status" value="1"/>
</dbReference>
<evidence type="ECO:0000256" key="8">
    <source>
        <dbReference type="ARBA" id="ARBA00048679"/>
    </source>
</evidence>
<dbReference type="EC" id="2.7.11.1" evidence="1"/>
<proteinExistence type="predicted"/>
<dbReference type="InterPro" id="IPR008271">
    <property type="entry name" value="Ser/Thr_kinase_AS"/>
</dbReference>
<evidence type="ECO:0000256" key="1">
    <source>
        <dbReference type="ARBA" id="ARBA00012513"/>
    </source>
</evidence>
<evidence type="ECO:0000313" key="11">
    <source>
        <dbReference type="Proteomes" id="UP001187471"/>
    </source>
</evidence>
<evidence type="ECO:0000256" key="6">
    <source>
        <dbReference type="ARBA" id="ARBA00022840"/>
    </source>
</evidence>
<keyword evidence="2" id="KW-0723">Serine/threonine-protein kinase</keyword>
<dbReference type="Pfam" id="PF00069">
    <property type="entry name" value="Pkinase"/>
    <property type="match status" value="1"/>
</dbReference>
<evidence type="ECO:0000256" key="2">
    <source>
        <dbReference type="ARBA" id="ARBA00022527"/>
    </source>
</evidence>
<keyword evidence="6" id="KW-0067">ATP-binding</keyword>
<dbReference type="SUPFAM" id="SSF56112">
    <property type="entry name" value="Protein kinase-like (PK-like)"/>
    <property type="match status" value="1"/>
</dbReference>
<dbReference type="GO" id="GO:0005886">
    <property type="term" value="C:plasma membrane"/>
    <property type="evidence" value="ECO:0007669"/>
    <property type="project" value="TreeGrafter"/>
</dbReference>
<evidence type="ECO:0000259" key="9">
    <source>
        <dbReference type="PROSITE" id="PS50011"/>
    </source>
</evidence>
<organism evidence="10 11">
    <name type="scientific">Escallonia rubra</name>
    <dbReference type="NCBI Taxonomy" id="112253"/>
    <lineage>
        <taxon>Eukaryota</taxon>
        <taxon>Viridiplantae</taxon>
        <taxon>Streptophyta</taxon>
        <taxon>Embryophyta</taxon>
        <taxon>Tracheophyta</taxon>
        <taxon>Spermatophyta</taxon>
        <taxon>Magnoliopsida</taxon>
        <taxon>eudicotyledons</taxon>
        <taxon>Gunneridae</taxon>
        <taxon>Pentapetalae</taxon>
        <taxon>asterids</taxon>
        <taxon>campanulids</taxon>
        <taxon>Escalloniales</taxon>
        <taxon>Escalloniaceae</taxon>
        <taxon>Escallonia</taxon>
    </lineage>
</organism>
<keyword evidence="5" id="KW-0418">Kinase</keyword>
<accession>A0AA88RXP0</accession>
<dbReference type="AlphaFoldDB" id="A0AA88RXP0"/>
<comment type="catalytic activity">
    <reaction evidence="8">
        <text>L-seryl-[protein] + ATP = O-phospho-L-seryl-[protein] + ADP + H(+)</text>
        <dbReference type="Rhea" id="RHEA:17989"/>
        <dbReference type="Rhea" id="RHEA-COMP:9863"/>
        <dbReference type="Rhea" id="RHEA-COMP:11604"/>
        <dbReference type="ChEBI" id="CHEBI:15378"/>
        <dbReference type="ChEBI" id="CHEBI:29999"/>
        <dbReference type="ChEBI" id="CHEBI:30616"/>
        <dbReference type="ChEBI" id="CHEBI:83421"/>
        <dbReference type="ChEBI" id="CHEBI:456216"/>
        <dbReference type="EC" id="2.7.11.1"/>
    </reaction>
</comment>
<dbReference type="PROSITE" id="PS50011">
    <property type="entry name" value="PROTEIN_KINASE_DOM"/>
    <property type="match status" value="1"/>
</dbReference>
<dbReference type="PANTHER" id="PTHR27002:SF181">
    <property type="entry name" value="RECEPTOR-LIKE SERINE_THREONINE-PROTEIN KINASE"/>
    <property type="match status" value="1"/>
</dbReference>
<sequence length="96" mass="10625">MGLLFYASVRAKPSASRTGQCKALCSCSQRQKIIIGVARGLLYLREDSRLRIIYRDLKANNVLLDKDMHPKISNLGLAKLFALDETQGSTSRIVGT</sequence>
<name>A0AA88RXP0_9ASTE</name>
<dbReference type="GO" id="GO:0004674">
    <property type="term" value="F:protein serine/threonine kinase activity"/>
    <property type="evidence" value="ECO:0007669"/>
    <property type="project" value="UniProtKB-KW"/>
</dbReference>
<reference evidence="10" key="1">
    <citation type="submission" date="2022-12" db="EMBL/GenBank/DDBJ databases">
        <title>Draft genome assemblies for two species of Escallonia (Escalloniales).</title>
        <authorList>
            <person name="Chanderbali A."/>
            <person name="Dervinis C."/>
            <person name="Anghel I."/>
            <person name="Soltis D."/>
            <person name="Soltis P."/>
            <person name="Zapata F."/>
        </authorList>
    </citation>
    <scope>NUCLEOTIDE SEQUENCE</scope>
    <source>
        <strain evidence="10">UCBG92.1500</strain>
        <tissue evidence="10">Leaf</tissue>
    </source>
</reference>
<gene>
    <name evidence="10" type="ORF">RJ640_026751</name>
</gene>
<evidence type="ECO:0000256" key="4">
    <source>
        <dbReference type="ARBA" id="ARBA00022741"/>
    </source>
</evidence>
<comment type="catalytic activity">
    <reaction evidence="7">
        <text>L-threonyl-[protein] + ATP = O-phospho-L-threonyl-[protein] + ADP + H(+)</text>
        <dbReference type="Rhea" id="RHEA:46608"/>
        <dbReference type="Rhea" id="RHEA-COMP:11060"/>
        <dbReference type="Rhea" id="RHEA-COMP:11605"/>
        <dbReference type="ChEBI" id="CHEBI:15378"/>
        <dbReference type="ChEBI" id="CHEBI:30013"/>
        <dbReference type="ChEBI" id="CHEBI:30616"/>
        <dbReference type="ChEBI" id="CHEBI:61977"/>
        <dbReference type="ChEBI" id="CHEBI:456216"/>
        <dbReference type="EC" id="2.7.11.1"/>
    </reaction>
</comment>
<dbReference type="InterPro" id="IPR000719">
    <property type="entry name" value="Prot_kinase_dom"/>
</dbReference>
<evidence type="ECO:0000256" key="7">
    <source>
        <dbReference type="ARBA" id="ARBA00047899"/>
    </source>
</evidence>
<dbReference type="GO" id="GO:0005524">
    <property type="term" value="F:ATP binding"/>
    <property type="evidence" value="ECO:0007669"/>
    <property type="project" value="UniProtKB-KW"/>
</dbReference>
<dbReference type="FunFam" id="1.10.510.10:FF:001023">
    <property type="entry name" value="Os07g0541700 protein"/>
    <property type="match status" value="1"/>
</dbReference>
<keyword evidence="11" id="KW-1185">Reference proteome</keyword>
<protein>
    <recommendedName>
        <fullName evidence="1">non-specific serine/threonine protein kinase</fullName>
        <ecNumber evidence="1">2.7.11.1</ecNumber>
    </recommendedName>
</protein>
<evidence type="ECO:0000256" key="3">
    <source>
        <dbReference type="ARBA" id="ARBA00022679"/>
    </source>
</evidence>
<dbReference type="Proteomes" id="UP001187471">
    <property type="component" value="Unassembled WGS sequence"/>
</dbReference>
<evidence type="ECO:0000313" key="10">
    <source>
        <dbReference type="EMBL" id="KAK2991881.1"/>
    </source>
</evidence>
<dbReference type="PROSITE" id="PS00108">
    <property type="entry name" value="PROTEIN_KINASE_ST"/>
    <property type="match status" value="1"/>
</dbReference>
<dbReference type="PANTHER" id="PTHR27002">
    <property type="entry name" value="RECEPTOR-LIKE SERINE/THREONINE-PROTEIN KINASE SD1-8"/>
    <property type="match status" value="1"/>
</dbReference>
<feature type="domain" description="Protein kinase" evidence="9">
    <location>
        <begin position="1"/>
        <end position="96"/>
    </location>
</feature>
<dbReference type="EMBL" id="JAVXUO010000456">
    <property type="protein sequence ID" value="KAK2991881.1"/>
    <property type="molecule type" value="Genomic_DNA"/>
</dbReference>